<evidence type="ECO:0000256" key="2">
    <source>
        <dbReference type="ARBA" id="ARBA00022618"/>
    </source>
</evidence>
<keyword evidence="4" id="KW-0539">Nucleus</keyword>
<dbReference type="GO" id="GO:0005975">
    <property type="term" value="P:carbohydrate metabolic process"/>
    <property type="evidence" value="ECO:0007669"/>
    <property type="project" value="InterPro"/>
</dbReference>
<dbReference type="InterPro" id="IPR002509">
    <property type="entry name" value="NODB_dom"/>
</dbReference>
<dbReference type="Pfam" id="PF20168">
    <property type="entry name" value="PDS5"/>
    <property type="match status" value="1"/>
</dbReference>
<dbReference type="Pfam" id="PF01522">
    <property type="entry name" value="Polysacc_deac_1"/>
    <property type="match status" value="1"/>
</dbReference>
<dbReference type="CDD" id="cd19953">
    <property type="entry name" value="PDS5"/>
    <property type="match status" value="1"/>
</dbReference>
<feature type="compositionally biased region" description="Basic and acidic residues" evidence="6">
    <location>
        <begin position="1116"/>
        <end position="1129"/>
    </location>
</feature>
<dbReference type="Gene3D" id="1.25.10.10">
    <property type="entry name" value="Leucine-rich Repeat Variant"/>
    <property type="match status" value="1"/>
</dbReference>
<dbReference type="PANTHER" id="PTHR12663:SF0">
    <property type="entry name" value="PRECOCIOUS DISSOCIATION OF SISTERS 5, ISOFORM A"/>
    <property type="match status" value="1"/>
</dbReference>
<feature type="region of interest" description="Disordered" evidence="6">
    <location>
        <begin position="1454"/>
        <end position="1475"/>
    </location>
</feature>
<dbReference type="GO" id="GO:0051301">
    <property type="term" value="P:cell division"/>
    <property type="evidence" value="ECO:0007669"/>
    <property type="project" value="UniProtKB-KW"/>
</dbReference>
<dbReference type="GO" id="GO:0006281">
    <property type="term" value="P:DNA repair"/>
    <property type="evidence" value="ECO:0007669"/>
    <property type="project" value="TreeGrafter"/>
</dbReference>
<comment type="caution">
    <text evidence="8">The sequence shown here is derived from an EMBL/GenBank/DDBJ whole genome shotgun (WGS) entry which is preliminary data.</text>
</comment>
<dbReference type="Proteomes" id="UP000717515">
    <property type="component" value="Unassembled WGS sequence"/>
</dbReference>
<dbReference type="PROSITE" id="PS51677">
    <property type="entry name" value="NODB"/>
    <property type="match status" value="1"/>
</dbReference>
<comment type="subcellular location">
    <subcellularLocation>
        <location evidence="1">Nucleus</location>
    </subcellularLocation>
</comment>
<dbReference type="GO" id="GO:0005634">
    <property type="term" value="C:nucleus"/>
    <property type="evidence" value="ECO:0007669"/>
    <property type="project" value="UniProtKB-SubCell"/>
</dbReference>
<dbReference type="SUPFAM" id="SSF48371">
    <property type="entry name" value="ARM repeat"/>
    <property type="match status" value="1"/>
</dbReference>
<protein>
    <recommendedName>
        <fullName evidence="7">NodB homology domain-containing protein</fullName>
    </recommendedName>
</protein>
<feature type="compositionally biased region" description="Low complexity" evidence="6">
    <location>
        <begin position="1457"/>
        <end position="1475"/>
    </location>
</feature>
<sequence>MVTSIPTELQFRQKLSGSASDLLKKLKDLHAELKAMEQDSVNTSSLSAITKPLIESSIVNHKDKGVRIYAACCVADLLRLYAPDAPYNNTNLKVIFNLFVRELRHIVNATGPHYNMYYYLLESLSVVKSIVLITDLKNADEIMVELFRNIFDDIRPQQAKNVQICMSELLQHIIDEAENLPQEIVDIILAQFLHKHKFDNPAAYRLACDLGNNCADKLQRYVFQYFLDIISTARNGELSSKEMEDFKTVHKLVIELNKATPALLLNVIPQLEEELKLTDVSIRSLATKSLGEMFAEKTSQLATQYESTWKAWLLRRNDKVPQVRIIWVESAVKLIKTHGSLHKELNEGFAEKLVDPDEKVRVAACQAIGEFDYETSLHHITKDTLIQVGHRCRDKKKAVSKEAIKSLSMLYGQAYPEIENGIHATITHFGWMPSAILHAVYVNDAETFSFVDHAILAILFPPHGSTESRTLRLVKVFTSLDEKGRTGFLSVLRRCVDARYYMTALLRLLRAHEASSKDSDSTEFERKLGAVIKALSDRLPDPVKSSVVLYKFAKARDDKFLVSISSCMNSRSSLKDIKRAVEETLERIENVTPTTLEVFSILLERISLMLLNYEVVSQLIRNVDESEDHRQASGELLRYISLIFPAIFKDHLIDITALLRDPEFAGASDSLHTLAEFAKSYPKSVPAGANVQETLEAFLEVGTVTQATHAMIVLASVPDNDSKCLAVAELVADRLDVSSPRLLKDLSILSQLALYSPQSFEKVSHSVVAFIIKTLLMTNTPEQETTYESTTDWVSKADLDEYSRSKIMGLKVLVNRAIMLLESDPGVAQDAVRPVFKLLWTLLSEEGELVAKNNTNAVLKSHLRLNAARLVIKLTRGNPTFEKMVSVADYRRLALVMQDPLFGVRQGFATRVMKYIRSKELHIRYLAVLFLGAHEPELEWRQKVRGFLIQQSKSQAGAEDSKLMLNELSLARLLHLLANHPDFVITRSNEDNVFAEATKQHSVDDLNLTARYIEFYLETITNSENVSLIFYIATLLKTVRLVNLNEDTQNLYILSDLTQYLVQERSRSHNWILTSYPGQVKLPRELFALLGHTDLSVEISKKNYLSVEWVHSREHKTERKSKAAVERKIGQAAKRRSRSPSPSEAVSGENVDDIEGVTSPASVKRSKKSKTLERITEEPTRRMASRAAKANMAAYKDAETSEEEDDDVHAFDFDFARSKKIQAPLLGTGKTAGNGTTILKCIKPGIVALTFDDGPGQFNDQLLALLKKKNVAATFFVLGSMIDQDAAQAASLKKMLDAGHQLASHTYTHRVLDTLTEDEMKLEMKNTSDAMFKHAAVRPYYMRAPQGECAAKCLQVMTDLGYIVTRWNVDTNDWRHATLPPAQATNASMAEINDLIVAKSDPKVDSFIILEHEIHKFSVDFVAELVIDAVLKKGYKFVTVEECVGKPAYREGSTIPPKASGSATGTGSGPKPSGNSTNDAVALLASAWTLAASALITYTLL</sequence>
<dbReference type="InterPro" id="IPR039776">
    <property type="entry name" value="Pds5"/>
</dbReference>
<feature type="domain" description="NodB homology" evidence="7">
    <location>
        <begin position="1245"/>
        <end position="1438"/>
    </location>
</feature>
<dbReference type="EMBL" id="JAIFTL010000029">
    <property type="protein sequence ID" value="KAG9325952.1"/>
    <property type="molecule type" value="Genomic_DNA"/>
</dbReference>
<evidence type="ECO:0000256" key="3">
    <source>
        <dbReference type="ARBA" id="ARBA00022776"/>
    </source>
</evidence>
<evidence type="ECO:0000256" key="6">
    <source>
        <dbReference type="SAM" id="MobiDB-lite"/>
    </source>
</evidence>
<dbReference type="InterPro" id="IPR011989">
    <property type="entry name" value="ARM-like"/>
</dbReference>
<keyword evidence="2" id="KW-0132">Cell division</keyword>
<feature type="region of interest" description="Disordered" evidence="6">
    <location>
        <begin position="1116"/>
        <end position="1187"/>
    </location>
</feature>
<evidence type="ECO:0000256" key="5">
    <source>
        <dbReference type="ARBA" id="ARBA00023306"/>
    </source>
</evidence>
<evidence type="ECO:0000256" key="1">
    <source>
        <dbReference type="ARBA" id="ARBA00004123"/>
    </source>
</evidence>
<dbReference type="GO" id="GO:0007064">
    <property type="term" value="P:mitotic sister chromatid cohesion"/>
    <property type="evidence" value="ECO:0007669"/>
    <property type="project" value="InterPro"/>
</dbReference>
<dbReference type="InterPro" id="IPR011330">
    <property type="entry name" value="Glyco_hydro/deAcase_b/a-brl"/>
</dbReference>
<accession>A0A9P8A7U5</accession>
<dbReference type="InterPro" id="IPR016024">
    <property type="entry name" value="ARM-type_fold"/>
</dbReference>
<evidence type="ECO:0000256" key="4">
    <source>
        <dbReference type="ARBA" id="ARBA00023242"/>
    </source>
</evidence>
<keyword evidence="5" id="KW-0131">Cell cycle</keyword>
<evidence type="ECO:0000313" key="8">
    <source>
        <dbReference type="EMBL" id="KAG9325952.1"/>
    </source>
</evidence>
<gene>
    <name evidence="8" type="ORF">KVV02_005796</name>
</gene>
<dbReference type="PANTHER" id="PTHR12663">
    <property type="entry name" value="ANDROGEN INDUCED INHIBITOR OF PROLIFERATION AS3 / PDS5-RELATED"/>
    <property type="match status" value="1"/>
</dbReference>
<dbReference type="GO" id="GO:0000785">
    <property type="term" value="C:chromatin"/>
    <property type="evidence" value="ECO:0007669"/>
    <property type="project" value="TreeGrafter"/>
</dbReference>
<evidence type="ECO:0000313" key="9">
    <source>
        <dbReference type="Proteomes" id="UP000717515"/>
    </source>
</evidence>
<keyword evidence="3" id="KW-0498">Mitosis</keyword>
<name>A0A9P8A7U5_MORAP</name>
<dbReference type="GO" id="GO:0016810">
    <property type="term" value="F:hydrolase activity, acting on carbon-nitrogen (but not peptide) bonds"/>
    <property type="evidence" value="ECO:0007669"/>
    <property type="project" value="InterPro"/>
</dbReference>
<proteinExistence type="predicted"/>
<organism evidence="8 9">
    <name type="scientific">Mortierella alpina</name>
    <name type="common">Oleaginous fungus</name>
    <name type="synonym">Mortierella renispora</name>
    <dbReference type="NCBI Taxonomy" id="64518"/>
    <lineage>
        <taxon>Eukaryota</taxon>
        <taxon>Fungi</taxon>
        <taxon>Fungi incertae sedis</taxon>
        <taxon>Mucoromycota</taxon>
        <taxon>Mortierellomycotina</taxon>
        <taxon>Mortierellomycetes</taxon>
        <taxon>Mortierellales</taxon>
        <taxon>Mortierellaceae</taxon>
        <taxon>Mortierella</taxon>
    </lineage>
</organism>
<dbReference type="Gene3D" id="3.20.20.370">
    <property type="entry name" value="Glycoside hydrolase/deacetylase"/>
    <property type="match status" value="1"/>
</dbReference>
<evidence type="ECO:0000259" key="7">
    <source>
        <dbReference type="PROSITE" id="PS51677"/>
    </source>
</evidence>
<reference evidence="8" key="1">
    <citation type="submission" date="2021-07" db="EMBL/GenBank/DDBJ databases">
        <title>Draft genome of Mortierella alpina, strain LL118, isolated from an aspen leaf litter sample.</title>
        <authorList>
            <person name="Yang S."/>
            <person name="Vinatzer B.A."/>
        </authorList>
    </citation>
    <scope>NUCLEOTIDE SEQUENCE</scope>
    <source>
        <strain evidence="8">LL118</strain>
    </source>
</reference>
<dbReference type="SUPFAM" id="SSF88713">
    <property type="entry name" value="Glycoside hydrolase/deacetylase"/>
    <property type="match status" value="1"/>
</dbReference>
<feature type="compositionally biased region" description="Basic and acidic residues" evidence="6">
    <location>
        <begin position="1170"/>
        <end position="1181"/>
    </location>
</feature>